<dbReference type="PANTHER" id="PTHR46573">
    <property type="entry name" value="WD REPEAT, SAM AND U-BOX DOMAIN-CONTAINING PROTEIN 1"/>
    <property type="match status" value="1"/>
</dbReference>
<feature type="domain" description="U-box" evidence="2">
    <location>
        <begin position="77"/>
        <end position="150"/>
    </location>
</feature>
<feature type="compositionally biased region" description="Polar residues" evidence="1">
    <location>
        <begin position="434"/>
        <end position="443"/>
    </location>
</feature>
<feature type="compositionally biased region" description="Basic and acidic residues" evidence="1">
    <location>
        <begin position="333"/>
        <end position="357"/>
    </location>
</feature>
<feature type="region of interest" description="Disordered" evidence="1">
    <location>
        <begin position="411"/>
        <end position="484"/>
    </location>
</feature>
<dbReference type="Proteomes" id="UP001530400">
    <property type="component" value="Unassembled WGS sequence"/>
</dbReference>
<gene>
    <name evidence="3" type="ORF">ACHAWO_003608</name>
</gene>
<dbReference type="InterPro" id="IPR052085">
    <property type="entry name" value="WD-SAM-U-box"/>
</dbReference>
<evidence type="ECO:0000259" key="2">
    <source>
        <dbReference type="PROSITE" id="PS51698"/>
    </source>
</evidence>
<dbReference type="SUPFAM" id="SSF57850">
    <property type="entry name" value="RING/U-box"/>
    <property type="match status" value="1"/>
</dbReference>
<feature type="compositionally biased region" description="Polar residues" evidence="1">
    <location>
        <begin position="267"/>
        <end position="279"/>
    </location>
</feature>
<dbReference type="Gene3D" id="3.30.40.10">
    <property type="entry name" value="Zinc/RING finger domain, C3HC4 (zinc finger)"/>
    <property type="match status" value="1"/>
</dbReference>
<dbReference type="EMBL" id="JALLPJ020000813">
    <property type="protein sequence ID" value="KAL3782274.1"/>
    <property type="molecule type" value="Genomic_DNA"/>
</dbReference>
<dbReference type="CDD" id="cd16655">
    <property type="entry name" value="RING-Ubox_WDSUB1-like"/>
    <property type="match status" value="1"/>
</dbReference>
<feature type="region of interest" description="Disordered" evidence="1">
    <location>
        <begin position="167"/>
        <end position="195"/>
    </location>
</feature>
<feature type="compositionally biased region" description="Basic and acidic residues" evidence="1">
    <location>
        <begin position="280"/>
        <end position="289"/>
    </location>
</feature>
<evidence type="ECO:0000256" key="1">
    <source>
        <dbReference type="SAM" id="MobiDB-lite"/>
    </source>
</evidence>
<dbReference type="PANTHER" id="PTHR46573:SF1">
    <property type="entry name" value="WD REPEAT, SAM AND U-BOX DOMAIN-CONTAINING PROTEIN 1"/>
    <property type="match status" value="1"/>
</dbReference>
<feature type="region of interest" description="Disordered" evidence="1">
    <location>
        <begin position="15"/>
        <end position="68"/>
    </location>
</feature>
<feature type="region of interest" description="Disordered" evidence="1">
    <location>
        <begin position="237"/>
        <end position="395"/>
    </location>
</feature>
<feature type="compositionally biased region" description="Acidic residues" evidence="1">
    <location>
        <begin position="49"/>
        <end position="64"/>
    </location>
</feature>
<name>A0ABD3P224_9STRA</name>
<dbReference type="InterPro" id="IPR013083">
    <property type="entry name" value="Znf_RING/FYVE/PHD"/>
</dbReference>
<proteinExistence type="predicted"/>
<accession>A0ABD3P224</accession>
<reference evidence="3 4" key="1">
    <citation type="submission" date="2024-10" db="EMBL/GenBank/DDBJ databases">
        <title>Updated reference genomes for cyclostephanoid diatoms.</title>
        <authorList>
            <person name="Roberts W.R."/>
            <person name="Alverson A.J."/>
        </authorList>
    </citation>
    <scope>NUCLEOTIDE SEQUENCE [LARGE SCALE GENOMIC DNA]</scope>
    <source>
        <strain evidence="3 4">AJA010-31</strain>
    </source>
</reference>
<keyword evidence="4" id="KW-1185">Reference proteome</keyword>
<feature type="compositionally biased region" description="Basic residues" evidence="1">
    <location>
        <begin position="176"/>
        <end position="188"/>
    </location>
</feature>
<feature type="compositionally biased region" description="Low complexity" evidence="1">
    <location>
        <begin position="39"/>
        <end position="48"/>
    </location>
</feature>
<sequence length="953" mass="105785">MGGDPVVIIPSTHMINMGDPTYADDVSDLESFGDDHIAQPQQANNSSSNDDDDESSEDEEEDVFPDFPPNFDFQSKSIPPHFLCPLTRSIMCHPVIDAEGNTYERRAILRWLDLEDVSPITGNPLSPVDLVENKRRMAAIEKYREEVWTAYNGDEKDEALYKQTSYKEKQRMMRKERQKYKKKGSSSSKRKEHDLLTDKSAKLLMQMQEELDALQGQTREEVEAPVDSHVEYLLHKKREEQQQQQPPNSIVMERIRSKRREGYVEGANTSMVRKQSSRSPNKETRKMDPPSRQPSRDGLNTSLVVRKPSSRSPHHDPLKSSMTRKSPTSDLDLSDRSERSSNRQSSRPDIDSSDKSNGHRNSLEGSYSSLGQPAMNPNVPSRSPHCESKSPMISPDVRQSMNSLALVQNLPCPPIASAGSERKSSRRLMRDPAVSSSLKSLPSQGMKVSPAPPPQRSSNSSSNALATRSSSYRSSPNIHDRTSKELIQCSITDRIIAEVNGQPEPALLVKMPYSKANPTTASTASESHHSNNNVKLDHGWSVPIGVHKVICDAPGLLVTCDVHRRSAPVKRINDGAPSESNARSRRKQSFPDQYLVVPAGAYIEVMETQVHGDRVRGRIQWEETVSVQIDEAHKMTRKMSIKNFSSKLSHKKNKVATNEPATLTVTHKYNGWVSLRWAGERDETMNSRGCKATDEDAGPWTEPVSIGVYTITFGHGLPLRSSPDRNSELVGMLQKGQFVEVVETQITGDRVRARCIAASSTRGERSLSGWISLFNAVTGSSGATPVPCGAYVTVTKSGCTVTEGGSLNSKFRSLLKRGSCVDIVSTRIEDGAVRGLISSGGYVTLIGPKRNHVKKNGKSSSPKDEQYLMHVPIGVFKVVYPDGLPVLMGVQSNAPSAMDLELDSFVQVIETRVNDGRVCGRIIAVINDNIRHEIHGWIYLFESKKRWCKFSSS</sequence>
<evidence type="ECO:0000313" key="4">
    <source>
        <dbReference type="Proteomes" id="UP001530400"/>
    </source>
</evidence>
<comment type="caution">
    <text evidence="3">The sequence shown here is derived from an EMBL/GenBank/DDBJ whole genome shotgun (WGS) entry which is preliminary data.</text>
</comment>
<dbReference type="PROSITE" id="PS51698">
    <property type="entry name" value="U_BOX"/>
    <property type="match status" value="1"/>
</dbReference>
<feature type="compositionally biased region" description="Polar residues" evidence="1">
    <location>
        <begin position="359"/>
        <end position="371"/>
    </location>
</feature>
<evidence type="ECO:0000313" key="3">
    <source>
        <dbReference type="EMBL" id="KAL3782274.1"/>
    </source>
</evidence>
<dbReference type="InterPro" id="IPR003613">
    <property type="entry name" value="Ubox_domain"/>
</dbReference>
<dbReference type="Pfam" id="PF04564">
    <property type="entry name" value="U-box"/>
    <property type="match status" value="1"/>
</dbReference>
<dbReference type="AlphaFoldDB" id="A0ABD3P224"/>
<protein>
    <recommendedName>
        <fullName evidence="2">U-box domain-containing protein</fullName>
    </recommendedName>
</protein>
<organism evidence="3 4">
    <name type="scientific">Cyclotella atomus</name>
    <dbReference type="NCBI Taxonomy" id="382360"/>
    <lineage>
        <taxon>Eukaryota</taxon>
        <taxon>Sar</taxon>
        <taxon>Stramenopiles</taxon>
        <taxon>Ochrophyta</taxon>
        <taxon>Bacillariophyta</taxon>
        <taxon>Coscinodiscophyceae</taxon>
        <taxon>Thalassiosirophycidae</taxon>
        <taxon>Stephanodiscales</taxon>
        <taxon>Stephanodiscaceae</taxon>
        <taxon>Cyclotella</taxon>
    </lineage>
</organism>
<dbReference type="SMART" id="SM00504">
    <property type="entry name" value="Ubox"/>
    <property type="match status" value="1"/>
</dbReference>
<feature type="compositionally biased region" description="Low complexity" evidence="1">
    <location>
        <begin position="456"/>
        <end position="471"/>
    </location>
</feature>